<dbReference type="NCBIfam" id="TIGR02532">
    <property type="entry name" value="IV_pilin_GFxxxE"/>
    <property type="match status" value="1"/>
</dbReference>
<keyword evidence="1" id="KW-1133">Transmembrane helix</keyword>
<feature type="transmembrane region" description="Helical" evidence="1">
    <location>
        <begin position="6"/>
        <end position="28"/>
    </location>
</feature>
<organism evidence="2 3">
    <name type="scientific">Acinetobacter apis</name>
    <dbReference type="NCBI Taxonomy" id="1229165"/>
    <lineage>
        <taxon>Bacteria</taxon>
        <taxon>Pseudomonadati</taxon>
        <taxon>Pseudomonadota</taxon>
        <taxon>Gammaproteobacteria</taxon>
        <taxon>Moraxellales</taxon>
        <taxon>Moraxellaceae</taxon>
        <taxon>Acinetobacter</taxon>
    </lineage>
</organism>
<sequence length="146" mass="16021">MNFLRGFTLIELMVTIAIMAIIVTMAAPSFSRLFEEQRLDQSTQALINQLAQARSQAATARVEATVNLNSTAVDTATTRNWSPTENIQLIVSDTSISSIVFRFDGTTTLNQTLTFRVCNTKLNVSKVFTLGRIGSVVKQPDIMGTC</sequence>
<proteinExistence type="predicted"/>
<dbReference type="Gene3D" id="3.30.700.10">
    <property type="entry name" value="Glycoprotein, Type 4 Pilin"/>
    <property type="match status" value="1"/>
</dbReference>
<dbReference type="AlphaFoldDB" id="A0A217EH25"/>
<reference evidence="3" key="1">
    <citation type="submission" date="2017-06" db="EMBL/GenBank/DDBJ databases">
        <authorList>
            <person name="Varghese N."/>
            <person name="Submissions S."/>
        </authorList>
    </citation>
    <scope>NUCLEOTIDE SEQUENCE [LARGE SCALE GENOMIC DNA]</scope>
    <source>
        <strain evidence="3">ANC 5114</strain>
    </source>
</reference>
<accession>A0A217EH25</accession>
<dbReference type="InterPro" id="IPR012902">
    <property type="entry name" value="N_methyl_site"/>
</dbReference>
<gene>
    <name evidence="2" type="ORF">SAMN05444584_1434</name>
</gene>
<dbReference type="RefSeq" id="WP_088823527.1">
    <property type="nucleotide sequence ID" value="NZ_FZLN01000002.1"/>
</dbReference>
<name>A0A217EH25_9GAMM</name>
<dbReference type="EMBL" id="FZLN01000002">
    <property type="protein sequence ID" value="SNQ29480.1"/>
    <property type="molecule type" value="Genomic_DNA"/>
</dbReference>
<keyword evidence="1" id="KW-0812">Transmembrane</keyword>
<protein>
    <submittedName>
        <fullName evidence="2">Type IV fimbrial biogenesis protein FimT/type IV fimbrial biogenesis protein FimU</fullName>
    </submittedName>
</protein>
<evidence type="ECO:0000313" key="3">
    <source>
        <dbReference type="Proteomes" id="UP000243463"/>
    </source>
</evidence>
<dbReference type="Pfam" id="PF07963">
    <property type="entry name" value="N_methyl"/>
    <property type="match status" value="1"/>
</dbReference>
<dbReference type="PROSITE" id="PS00409">
    <property type="entry name" value="PROKAR_NTER_METHYL"/>
    <property type="match status" value="1"/>
</dbReference>
<keyword evidence="1" id="KW-0472">Membrane</keyword>
<evidence type="ECO:0000256" key="1">
    <source>
        <dbReference type="SAM" id="Phobius"/>
    </source>
</evidence>
<dbReference type="InterPro" id="IPR045584">
    <property type="entry name" value="Pilin-like"/>
</dbReference>
<evidence type="ECO:0000313" key="2">
    <source>
        <dbReference type="EMBL" id="SNQ29480.1"/>
    </source>
</evidence>
<keyword evidence="3" id="KW-1185">Reference proteome</keyword>
<dbReference type="Proteomes" id="UP000243463">
    <property type="component" value="Unassembled WGS sequence"/>
</dbReference>
<dbReference type="SUPFAM" id="SSF54523">
    <property type="entry name" value="Pili subunits"/>
    <property type="match status" value="1"/>
</dbReference>